<dbReference type="InterPro" id="IPR001633">
    <property type="entry name" value="EAL_dom"/>
</dbReference>
<dbReference type="EMBL" id="VSSQ01046613">
    <property type="protein sequence ID" value="MPN00577.1"/>
    <property type="molecule type" value="Genomic_DNA"/>
</dbReference>
<protein>
    <submittedName>
        <fullName evidence="2">Putative signaling protein</fullName>
    </submittedName>
</protein>
<organism evidence="2">
    <name type="scientific">bioreactor metagenome</name>
    <dbReference type="NCBI Taxonomy" id="1076179"/>
    <lineage>
        <taxon>unclassified sequences</taxon>
        <taxon>metagenomes</taxon>
        <taxon>ecological metagenomes</taxon>
    </lineage>
</organism>
<gene>
    <name evidence="2" type="ORF">SDC9_147773</name>
</gene>
<feature type="domain" description="EAL" evidence="1">
    <location>
        <begin position="59"/>
        <end position="307"/>
    </location>
</feature>
<dbReference type="PROSITE" id="PS50883">
    <property type="entry name" value="EAL"/>
    <property type="match status" value="1"/>
</dbReference>
<reference evidence="2" key="1">
    <citation type="submission" date="2019-08" db="EMBL/GenBank/DDBJ databases">
        <authorList>
            <person name="Kucharzyk K."/>
            <person name="Murdoch R.W."/>
            <person name="Higgins S."/>
            <person name="Loffler F."/>
        </authorList>
    </citation>
    <scope>NUCLEOTIDE SEQUENCE</scope>
</reference>
<dbReference type="AlphaFoldDB" id="A0A645EFM2"/>
<proteinExistence type="predicted"/>
<dbReference type="InterPro" id="IPR050706">
    <property type="entry name" value="Cyclic-di-GMP_PDE-like"/>
</dbReference>
<dbReference type="SMART" id="SM00052">
    <property type="entry name" value="EAL"/>
    <property type="match status" value="1"/>
</dbReference>
<evidence type="ECO:0000313" key="2">
    <source>
        <dbReference type="EMBL" id="MPN00577.1"/>
    </source>
</evidence>
<sequence length="307" mass="36036">MKTNYEIKFNYGRYLIESKEVNFQDIYEKVNFAHRNAKENKDTNLCDFDNKIMQMKLREKEIENKMNYALKSEQFKVYLQPKYRLIDEKIIGAEALVRWQENDIDVVYPGSFIPLFERNGFVTKIDMYMFEKVCSLIHNWLKQGLSPVPISVNFSRLHLSNEYFVKELIEITERYNVPPSLVEIELTETDMIQNEDILLGFLNQIHEVGFKLSMDDFGAGYSSLGLLKNIPVDTIKIDRSFFINEDDPKRMRVVLKNVIMMAKELDIETVAEGVETLENVTLLKEIGCDIVQGFYYERPIPANKLKF</sequence>
<dbReference type="Pfam" id="PF00563">
    <property type="entry name" value="EAL"/>
    <property type="match status" value="1"/>
</dbReference>
<dbReference type="GO" id="GO:0071111">
    <property type="term" value="F:cyclic-guanylate-specific phosphodiesterase activity"/>
    <property type="evidence" value="ECO:0007669"/>
    <property type="project" value="InterPro"/>
</dbReference>
<accession>A0A645EFM2</accession>
<dbReference type="Gene3D" id="3.20.20.450">
    <property type="entry name" value="EAL domain"/>
    <property type="match status" value="1"/>
</dbReference>
<dbReference type="CDD" id="cd01948">
    <property type="entry name" value="EAL"/>
    <property type="match status" value="1"/>
</dbReference>
<dbReference type="PANTHER" id="PTHR33121:SF70">
    <property type="entry name" value="SIGNALING PROTEIN YKOW"/>
    <property type="match status" value="1"/>
</dbReference>
<dbReference type="SUPFAM" id="SSF141868">
    <property type="entry name" value="EAL domain-like"/>
    <property type="match status" value="1"/>
</dbReference>
<evidence type="ECO:0000259" key="1">
    <source>
        <dbReference type="PROSITE" id="PS50883"/>
    </source>
</evidence>
<comment type="caution">
    <text evidence="2">The sequence shown here is derived from an EMBL/GenBank/DDBJ whole genome shotgun (WGS) entry which is preliminary data.</text>
</comment>
<dbReference type="InterPro" id="IPR035919">
    <property type="entry name" value="EAL_sf"/>
</dbReference>
<dbReference type="PANTHER" id="PTHR33121">
    <property type="entry name" value="CYCLIC DI-GMP PHOSPHODIESTERASE PDEF"/>
    <property type="match status" value="1"/>
</dbReference>
<name>A0A645EFM2_9ZZZZ</name>